<accession>A0ABY4DZF8</accession>
<proteinExistence type="predicted"/>
<evidence type="ECO:0000256" key="1">
    <source>
        <dbReference type="ARBA" id="ARBA00023235"/>
    </source>
</evidence>
<dbReference type="Gene3D" id="3.10.290.10">
    <property type="entry name" value="RNA-binding S4 domain"/>
    <property type="match status" value="1"/>
</dbReference>
<dbReference type="InterPro" id="IPR006145">
    <property type="entry name" value="PsdUridine_synth_RsuA/RluA"/>
</dbReference>
<dbReference type="PANTHER" id="PTHR47683:SF2">
    <property type="entry name" value="RNA-BINDING S4 DOMAIN-CONTAINING PROTEIN"/>
    <property type="match status" value="1"/>
</dbReference>
<dbReference type="RefSeq" id="WP_058357403.1">
    <property type="nucleotide sequence ID" value="NZ_CABKVG010000010.1"/>
</dbReference>
<sequence>MEAELQRLSKRMAQLGLCSRREADSYIEQGLVKVNGQVAVLGQKVSDSDRIDLAKQAHEAQAERVTIVLNKPVGFVSGTPEKDYKAAIELITADNQWAEDTSRRTFKPHMLKGLAPAGRLDIDSTGLLVLTQDGRVAKQLIGEHSKTDKEYLVRVRGDLIANGLALLNHGLSLDGEALKPAKVTWQNEDQLRFVLRQGKKRQIRRMCELVGLRVVGLKRIRIGQVKLGNLPQGQWRFVRPDEQF</sequence>
<dbReference type="EC" id="5.4.99.21" evidence="4"/>
<comment type="catalytic activity">
    <reaction evidence="2">
        <text>uridine(35) in tRNA(Tyr) = pseudouridine(35) in tRNA(Tyr)</text>
        <dbReference type="Rhea" id="RHEA:60556"/>
        <dbReference type="Rhea" id="RHEA-COMP:15607"/>
        <dbReference type="Rhea" id="RHEA-COMP:15608"/>
        <dbReference type="ChEBI" id="CHEBI:65314"/>
        <dbReference type="ChEBI" id="CHEBI:65315"/>
    </reaction>
</comment>
<keyword evidence="11" id="KW-0694">RNA-binding</keyword>
<dbReference type="InterPro" id="IPR000748">
    <property type="entry name" value="PsdUridine_synth_RsuA/RluB/E/F"/>
</dbReference>
<feature type="domain" description="RNA-binding S4" evidence="12">
    <location>
        <begin position="6"/>
        <end position="65"/>
    </location>
</feature>
<evidence type="ECO:0000256" key="4">
    <source>
        <dbReference type="ARBA" id="ARBA00038922"/>
    </source>
</evidence>
<keyword evidence="14" id="KW-1185">Reference proteome</keyword>
<comment type="catalytic activity">
    <reaction evidence="3">
        <text>uridine(2604) in 23S rRNA = pseudouridine(2604) in 23S rRNA</text>
        <dbReference type="Rhea" id="RHEA:38875"/>
        <dbReference type="Rhea" id="RHEA-COMP:10093"/>
        <dbReference type="Rhea" id="RHEA-COMP:10094"/>
        <dbReference type="ChEBI" id="CHEBI:65314"/>
        <dbReference type="ChEBI" id="CHEBI:65315"/>
        <dbReference type="EC" id="5.4.99.21"/>
    </reaction>
</comment>
<dbReference type="InterPro" id="IPR050343">
    <property type="entry name" value="RsuA_PseudoU_synthase"/>
</dbReference>
<dbReference type="Gene3D" id="3.30.70.580">
    <property type="entry name" value="Pseudouridine synthase I, catalytic domain, N-terminal subdomain"/>
    <property type="match status" value="1"/>
</dbReference>
<evidence type="ECO:0000256" key="5">
    <source>
        <dbReference type="ARBA" id="ARBA00039989"/>
    </source>
</evidence>
<gene>
    <name evidence="13" type="ORF">LVJ82_15875</name>
</gene>
<evidence type="ECO:0000256" key="10">
    <source>
        <dbReference type="ARBA" id="ARBA00043147"/>
    </source>
</evidence>
<evidence type="ECO:0000313" key="14">
    <source>
        <dbReference type="Proteomes" id="UP000832011"/>
    </source>
</evidence>
<dbReference type="InterPro" id="IPR042092">
    <property type="entry name" value="PsdUridine_s_RsuA/RluB/E/F_cat"/>
</dbReference>
<reference evidence="13 14" key="1">
    <citation type="journal article" date="2022" name="Res Sq">
        <title>Evolution of multicellular longitudinally dividing oral cavity symbionts (Neisseriaceae).</title>
        <authorList>
            <person name="Nyongesa S."/>
            <person name="Weber P."/>
            <person name="Bernet E."/>
            <person name="Pullido F."/>
            <person name="Nieckarz M."/>
            <person name="Delaby M."/>
            <person name="Nieves C."/>
            <person name="Viehboeck T."/>
            <person name="Krause N."/>
            <person name="Rivera-Millot A."/>
            <person name="Nakamura A."/>
            <person name="Vischer N."/>
            <person name="VanNieuwenhze M."/>
            <person name="Brun Y."/>
            <person name="Cava F."/>
            <person name="Bulgheresi S."/>
            <person name="Veyrier F."/>
        </authorList>
    </citation>
    <scope>NUCLEOTIDE SEQUENCE [LARGE SCALE GENOMIC DNA]</scope>
    <source>
        <strain evidence="13 14">SN4</strain>
    </source>
</reference>
<evidence type="ECO:0000256" key="11">
    <source>
        <dbReference type="PROSITE-ProRule" id="PRU00182"/>
    </source>
</evidence>
<evidence type="ECO:0000256" key="6">
    <source>
        <dbReference type="ARBA" id="ARBA00041420"/>
    </source>
</evidence>
<dbReference type="Proteomes" id="UP000832011">
    <property type="component" value="Chromosome"/>
</dbReference>
<dbReference type="InterPro" id="IPR020103">
    <property type="entry name" value="PsdUridine_synth_cat_dom_sf"/>
</dbReference>
<dbReference type="SUPFAM" id="SSF55174">
    <property type="entry name" value="Alpha-L RNA-binding motif"/>
    <property type="match status" value="1"/>
</dbReference>
<dbReference type="EMBL" id="CP091511">
    <property type="protein sequence ID" value="UOO88916.1"/>
    <property type="molecule type" value="Genomic_DNA"/>
</dbReference>
<dbReference type="PROSITE" id="PS50889">
    <property type="entry name" value="S4"/>
    <property type="match status" value="1"/>
</dbReference>
<evidence type="ECO:0000256" key="2">
    <source>
        <dbReference type="ARBA" id="ARBA00036390"/>
    </source>
</evidence>
<dbReference type="CDD" id="cd02555">
    <property type="entry name" value="PSSA_1"/>
    <property type="match status" value="1"/>
</dbReference>
<dbReference type="SMART" id="SM00363">
    <property type="entry name" value="S4"/>
    <property type="match status" value="1"/>
</dbReference>
<protein>
    <recommendedName>
        <fullName evidence="5">Dual-specificity RNA pseudouridine synthase RluF</fullName>
        <ecNumber evidence="4">5.4.99.21</ecNumber>
    </recommendedName>
    <alternativeName>
        <fullName evidence="7">23S rRNA pseudouridine(2604) synthase</fullName>
    </alternativeName>
    <alternativeName>
        <fullName evidence="9">Ribosomal large subunit pseudouridine synthase F</fullName>
    </alternativeName>
    <alternativeName>
        <fullName evidence="8">rRNA pseudouridylate synthase F</fullName>
    </alternativeName>
    <alternativeName>
        <fullName evidence="10">rRNA-uridine isomerase F</fullName>
    </alternativeName>
    <alternativeName>
        <fullName evidence="6">tRNA(Tyr) pseudouridine(35) synthase</fullName>
    </alternativeName>
</protein>
<dbReference type="CDD" id="cd00165">
    <property type="entry name" value="S4"/>
    <property type="match status" value="1"/>
</dbReference>
<dbReference type="Pfam" id="PF00849">
    <property type="entry name" value="PseudoU_synth_2"/>
    <property type="match status" value="1"/>
</dbReference>
<evidence type="ECO:0000256" key="8">
    <source>
        <dbReference type="ARBA" id="ARBA00042843"/>
    </source>
</evidence>
<dbReference type="Gene3D" id="3.30.70.1560">
    <property type="entry name" value="Alpha-L RNA-binding motif"/>
    <property type="match status" value="1"/>
</dbReference>
<evidence type="ECO:0000256" key="9">
    <source>
        <dbReference type="ARBA" id="ARBA00042890"/>
    </source>
</evidence>
<organism evidence="13 14">
    <name type="scientific">Vitreoscilla massiliensis</name>
    <dbReference type="NCBI Taxonomy" id="1689272"/>
    <lineage>
        <taxon>Bacteria</taxon>
        <taxon>Pseudomonadati</taxon>
        <taxon>Pseudomonadota</taxon>
        <taxon>Betaproteobacteria</taxon>
        <taxon>Neisseriales</taxon>
        <taxon>Neisseriaceae</taxon>
        <taxon>Vitreoscilla</taxon>
    </lineage>
</organism>
<name>A0ABY4DZF8_9NEIS</name>
<evidence type="ECO:0000256" key="3">
    <source>
        <dbReference type="ARBA" id="ARBA00036535"/>
    </source>
</evidence>
<dbReference type="NCBIfam" id="TIGR00093">
    <property type="entry name" value="pseudouridine synthase"/>
    <property type="match status" value="1"/>
</dbReference>
<evidence type="ECO:0000256" key="7">
    <source>
        <dbReference type="ARBA" id="ARBA00041697"/>
    </source>
</evidence>
<keyword evidence="1" id="KW-0413">Isomerase</keyword>
<dbReference type="InterPro" id="IPR020094">
    <property type="entry name" value="TruA/RsuA/RluB/E/F_N"/>
</dbReference>
<evidence type="ECO:0000259" key="12">
    <source>
        <dbReference type="SMART" id="SM00363"/>
    </source>
</evidence>
<dbReference type="PANTHER" id="PTHR47683">
    <property type="entry name" value="PSEUDOURIDINE SYNTHASE FAMILY PROTEIN-RELATED"/>
    <property type="match status" value="1"/>
</dbReference>
<dbReference type="SUPFAM" id="SSF55120">
    <property type="entry name" value="Pseudouridine synthase"/>
    <property type="match status" value="1"/>
</dbReference>
<evidence type="ECO:0000313" key="13">
    <source>
        <dbReference type="EMBL" id="UOO88916.1"/>
    </source>
</evidence>
<dbReference type="InterPro" id="IPR036986">
    <property type="entry name" value="S4_RNA-bd_sf"/>
</dbReference>
<dbReference type="InterPro" id="IPR002942">
    <property type="entry name" value="S4_RNA-bd"/>
</dbReference>
<dbReference type="Pfam" id="PF01479">
    <property type="entry name" value="S4"/>
    <property type="match status" value="1"/>
</dbReference>